<dbReference type="InterPro" id="IPR045336">
    <property type="entry name" value="MmgE_PrpD_N"/>
</dbReference>
<evidence type="ECO:0000256" key="1">
    <source>
        <dbReference type="ARBA" id="ARBA00006174"/>
    </source>
</evidence>
<dbReference type="OrthoDB" id="9795089at2"/>
<evidence type="ECO:0000313" key="5">
    <source>
        <dbReference type="Proteomes" id="UP000278398"/>
    </source>
</evidence>
<protein>
    <submittedName>
        <fullName evidence="4">MmgE/PrpD family protein</fullName>
    </submittedName>
</protein>
<reference evidence="4 5" key="1">
    <citation type="submission" date="2018-12" db="EMBL/GenBank/DDBJ databases">
        <title>Mesorhizobium carbonis sp. nov., isolated from coal mine water.</title>
        <authorList>
            <person name="Xin W."/>
            <person name="Xu Z."/>
            <person name="Xiang F."/>
            <person name="Zhang J."/>
            <person name="Xi L."/>
            <person name="Liu J."/>
        </authorList>
    </citation>
    <scope>NUCLEOTIDE SEQUENCE [LARGE SCALE GENOMIC DNA]</scope>
    <source>
        <strain evidence="4 5">B2.3</strain>
    </source>
</reference>
<evidence type="ECO:0000313" key="4">
    <source>
        <dbReference type="EMBL" id="RST86110.1"/>
    </source>
</evidence>
<dbReference type="InterPro" id="IPR045337">
    <property type="entry name" value="MmgE_PrpD_C"/>
</dbReference>
<dbReference type="InterPro" id="IPR036148">
    <property type="entry name" value="MmgE/PrpD_sf"/>
</dbReference>
<name>A0A429YXE1_9HYPH</name>
<dbReference type="RefSeq" id="WP_126700266.1">
    <property type="nucleotide sequence ID" value="NZ_RWKW01000042.1"/>
</dbReference>
<organism evidence="4 5">
    <name type="scientific">Aquibium carbonis</name>
    <dbReference type="NCBI Taxonomy" id="2495581"/>
    <lineage>
        <taxon>Bacteria</taxon>
        <taxon>Pseudomonadati</taxon>
        <taxon>Pseudomonadota</taxon>
        <taxon>Alphaproteobacteria</taxon>
        <taxon>Hyphomicrobiales</taxon>
        <taxon>Phyllobacteriaceae</taxon>
        <taxon>Aquibium</taxon>
    </lineage>
</organism>
<dbReference type="Pfam" id="PF19305">
    <property type="entry name" value="MmgE_PrpD_C"/>
    <property type="match status" value="1"/>
</dbReference>
<evidence type="ECO:0000259" key="3">
    <source>
        <dbReference type="Pfam" id="PF19305"/>
    </source>
</evidence>
<dbReference type="Gene3D" id="3.30.1330.120">
    <property type="entry name" value="2-methylcitrate dehydratase PrpD"/>
    <property type="match status" value="1"/>
</dbReference>
<dbReference type="SUPFAM" id="SSF103378">
    <property type="entry name" value="2-methylcitrate dehydratase PrpD"/>
    <property type="match status" value="1"/>
</dbReference>
<dbReference type="AlphaFoldDB" id="A0A429YXE1"/>
<evidence type="ECO:0000259" key="2">
    <source>
        <dbReference type="Pfam" id="PF03972"/>
    </source>
</evidence>
<dbReference type="PANTHER" id="PTHR16943:SF8">
    <property type="entry name" value="2-METHYLCITRATE DEHYDRATASE"/>
    <property type="match status" value="1"/>
</dbReference>
<dbReference type="InterPro" id="IPR042183">
    <property type="entry name" value="MmgE/PrpD_sf_1"/>
</dbReference>
<proteinExistence type="inferred from homology"/>
<accession>A0A429YXE1</accession>
<dbReference type="InterPro" id="IPR005656">
    <property type="entry name" value="MmgE_PrpD"/>
</dbReference>
<feature type="domain" description="MmgE/PrpD C-terminal" evidence="3">
    <location>
        <begin position="271"/>
        <end position="424"/>
    </location>
</feature>
<dbReference type="GO" id="GO:0016829">
    <property type="term" value="F:lyase activity"/>
    <property type="evidence" value="ECO:0007669"/>
    <property type="project" value="InterPro"/>
</dbReference>
<dbReference type="Pfam" id="PF03972">
    <property type="entry name" value="MmgE_PrpD_N"/>
    <property type="match status" value="1"/>
</dbReference>
<dbReference type="Gene3D" id="1.10.4100.10">
    <property type="entry name" value="2-methylcitrate dehydratase PrpD"/>
    <property type="match status" value="1"/>
</dbReference>
<dbReference type="Proteomes" id="UP000278398">
    <property type="component" value="Unassembled WGS sequence"/>
</dbReference>
<sequence>MTDPFPRLVEHVSSLRHGTLPASAVTRMKVFILDTLGVGAAGAHGTNLEAMTALVDTWGHGADARVWGSETRLPAPSAAFVNAYRIHSLEFDCLHERAVLHPMAAILAAVLAYADRRAHRGRPVAGAEMIAACIAGVDIATFLGFAARGPVRFFRPSTAGGFGAAAAIANLAGYDFDLTANTLGIQYSQTSGTMQAHVEGSPCLGLQVGFASRAGIVSADLAAAGFTGPRDVLTGPHGYFRLFEADRFEIDGEIERIGHEFQIEEMAHKPFPSGRLTHGAVHALKLLRDRLRFSADDVRAFECFVPSLVARLVGRPDIPDPEPNYAKLCIPFVAATYLRRGDVNVDGFLGRDVLGDPITHAIASRVVVIQDDNPDPNAMTPQRFKLTLSDGSVHEIKLDHVLGHPKAALSRDQHLDKFRKAWKSGGLEVEAGERLIDRVDDLESVADVSVLSAMLARS</sequence>
<dbReference type="PANTHER" id="PTHR16943">
    <property type="entry name" value="2-METHYLCITRATE DEHYDRATASE-RELATED"/>
    <property type="match status" value="1"/>
</dbReference>
<comment type="caution">
    <text evidence="4">The sequence shown here is derived from an EMBL/GenBank/DDBJ whole genome shotgun (WGS) entry which is preliminary data.</text>
</comment>
<keyword evidence="5" id="KW-1185">Reference proteome</keyword>
<dbReference type="EMBL" id="RWKW01000042">
    <property type="protein sequence ID" value="RST86110.1"/>
    <property type="molecule type" value="Genomic_DNA"/>
</dbReference>
<gene>
    <name evidence="4" type="ORF">EJC49_12515</name>
</gene>
<feature type="domain" description="MmgE/PrpD N-terminal" evidence="2">
    <location>
        <begin position="7"/>
        <end position="246"/>
    </location>
</feature>
<dbReference type="InterPro" id="IPR042188">
    <property type="entry name" value="MmgE/PrpD_sf_2"/>
</dbReference>
<comment type="similarity">
    <text evidence="1">Belongs to the PrpD family.</text>
</comment>